<name>A0A7J5XSD4_DISMA</name>
<dbReference type="AlphaFoldDB" id="A0A7J5XSD4"/>
<dbReference type="Proteomes" id="UP000518266">
    <property type="component" value="Unassembled WGS sequence"/>
</dbReference>
<comment type="caution">
    <text evidence="1">The sequence shown here is derived from an EMBL/GenBank/DDBJ whole genome shotgun (WGS) entry which is preliminary data.</text>
</comment>
<gene>
    <name evidence="1" type="ORF">F7725_018450</name>
</gene>
<evidence type="ECO:0000313" key="2">
    <source>
        <dbReference type="Proteomes" id="UP000518266"/>
    </source>
</evidence>
<evidence type="ECO:0000313" key="1">
    <source>
        <dbReference type="EMBL" id="KAF3839733.1"/>
    </source>
</evidence>
<dbReference type="EMBL" id="JAAKFY010000021">
    <property type="protein sequence ID" value="KAF3839733.1"/>
    <property type="molecule type" value="Genomic_DNA"/>
</dbReference>
<protein>
    <submittedName>
        <fullName evidence="1">Uncharacterized protein</fullName>
    </submittedName>
</protein>
<reference evidence="1 2" key="1">
    <citation type="submission" date="2020-03" db="EMBL/GenBank/DDBJ databases">
        <title>Dissostichus mawsoni Genome sequencing and assembly.</title>
        <authorList>
            <person name="Park H."/>
        </authorList>
    </citation>
    <scope>NUCLEOTIDE SEQUENCE [LARGE SCALE GENOMIC DNA]</scope>
    <source>
        <strain evidence="1">DM0001</strain>
        <tissue evidence="1">Muscle</tissue>
    </source>
</reference>
<proteinExistence type="predicted"/>
<organism evidence="1 2">
    <name type="scientific">Dissostichus mawsoni</name>
    <name type="common">Antarctic cod</name>
    <dbReference type="NCBI Taxonomy" id="36200"/>
    <lineage>
        <taxon>Eukaryota</taxon>
        <taxon>Metazoa</taxon>
        <taxon>Chordata</taxon>
        <taxon>Craniata</taxon>
        <taxon>Vertebrata</taxon>
        <taxon>Euteleostomi</taxon>
        <taxon>Actinopterygii</taxon>
        <taxon>Neopterygii</taxon>
        <taxon>Teleostei</taxon>
        <taxon>Neoteleostei</taxon>
        <taxon>Acanthomorphata</taxon>
        <taxon>Eupercaria</taxon>
        <taxon>Perciformes</taxon>
        <taxon>Notothenioidei</taxon>
        <taxon>Nototheniidae</taxon>
        <taxon>Dissostichus</taxon>
    </lineage>
</organism>
<accession>A0A7J5XSD4</accession>
<sequence>MAFSAVGNQFMFFGMTGGADRLKKKKDVVIGIAIPQFCIQAFIIARYHSRGQSSKVLKRGVAWGSLP</sequence>
<keyword evidence="2" id="KW-1185">Reference proteome</keyword>